<evidence type="ECO:0000256" key="1">
    <source>
        <dbReference type="SAM" id="Phobius"/>
    </source>
</evidence>
<keyword evidence="2" id="KW-0560">Oxidoreductase</keyword>
<dbReference type="CDD" id="cd19412">
    <property type="entry name" value="pMMO-AMO_C"/>
    <property type="match status" value="1"/>
</dbReference>
<keyword evidence="3" id="KW-1185">Reference proteome</keyword>
<evidence type="ECO:0000313" key="3">
    <source>
        <dbReference type="Proteomes" id="UP000334923"/>
    </source>
</evidence>
<dbReference type="RefSeq" id="WP_142660698.1">
    <property type="nucleotide sequence ID" value="NZ_CABFVA020000109.1"/>
</dbReference>
<keyword evidence="1" id="KW-0472">Membrane</keyword>
<dbReference type="Gene3D" id="1.20.1050.50">
    <property type="entry name" value="Particulate methane monooxygenase subunit c2. Chain: C"/>
    <property type="match status" value="1"/>
</dbReference>
<feature type="transmembrane region" description="Helical" evidence="1">
    <location>
        <begin position="104"/>
        <end position="125"/>
    </location>
</feature>
<gene>
    <name evidence="2" type="primary">pmoC-amoC</name>
    <name evidence="2" type="ORF">MAMT_01852</name>
</gene>
<dbReference type="NCBIfam" id="NF041641">
    <property type="entry name" value="AmoC_BACT"/>
    <property type="match status" value="1"/>
</dbReference>
<dbReference type="Proteomes" id="UP000334923">
    <property type="component" value="Unassembled WGS sequence"/>
</dbReference>
<dbReference type="NCBIfam" id="TIGR03078">
    <property type="entry name" value="CH4_NH3mon_ox_C"/>
    <property type="match status" value="1"/>
</dbReference>
<dbReference type="EMBL" id="CABFVA020000109">
    <property type="protein sequence ID" value="VVM07630.1"/>
    <property type="molecule type" value="Genomic_DNA"/>
</dbReference>
<feature type="transmembrane region" description="Helical" evidence="1">
    <location>
        <begin position="151"/>
        <end position="169"/>
    </location>
</feature>
<feature type="transmembrane region" description="Helical" evidence="1">
    <location>
        <begin position="181"/>
        <end position="199"/>
    </location>
</feature>
<feature type="transmembrane region" description="Helical" evidence="1">
    <location>
        <begin position="61"/>
        <end position="84"/>
    </location>
</feature>
<dbReference type="Pfam" id="PF04896">
    <property type="entry name" value="AmoC"/>
    <property type="match status" value="1"/>
</dbReference>
<dbReference type="OrthoDB" id="184526at2"/>
<accession>A0A5E6MQ31</accession>
<keyword evidence="1" id="KW-0812">Transmembrane</keyword>
<feature type="transmembrane region" description="Helical" evidence="1">
    <location>
        <begin position="21"/>
        <end position="41"/>
    </location>
</feature>
<organism evidence="2 3">
    <name type="scientific">Methylacidimicrobium tartarophylax</name>
    <dbReference type="NCBI Taxonomy" id="1041768"/>
    <lineage>
        <taxon>Bacteria</taxon>
        <taxon>Pseudomonadati</taxon>
        <taxon>Verrucomicrobiota</taxon>
        <taxon>Methylacidimicrobium</taxon>
    </lineage>
</organism>
<protein>
    <submittedName>
        <fullName evidence="2">Methane/ammonia monooxygenase subunit C</fullName>
    </submittedName>
</protein>
<proteinExistence type="predicted"/>
<keyword evidence="2" id="KW-0503">Monooxygenase</keyword>
<dbReference type="InterPro" id="IPR023349">
    <property type="entry name" value="NH3_CH4_mOase_C_sf"/>
</dbReference>
<name>A0A5E6MQ31_9BACT</name>
<dbReference type="GO" id="GO:0004497">
    <property type="term" value="F:monooxygenase activity"/>
    <property type="evidence" value="ECO:0007669"/>
    <property type="project" value="UniProtKB-KW"/>
</dbReference>
<evidence type="ECO:0000313" key="2">
    <source>
        <dbReference type="EMBL" id="VVM07630.1"/>
    </source>
</evidence>
<feature type="transmembrane region" description="Helical" evidence="1">
    <location>
        <begin position="219"/>
        <end position="238"/>
    </location>
</feature>
<sequence>MAQTQTTATAVARPPITAFSWKSAGIAIGALVVFDVLINVYERLYAFSKGLDYTSADYESYWMGMLFAELVLEAVTAAGLWGWLWMTRDRALDRLSPAEELKRYWALGLFVLTYTYAAYAGASYFTEQDGTWHQTVIRDTDFTPSHVIEFYQSYPIYIIFGVGSLVYAMTRLPQFAKAFSLPYVILVGSPAMIFPNVGLNEFGHTRWFMEELFVAPLHWGFVTFGWGALAILGTWLQICPRVLSLINHIYYGKPIQSPAEVMKNPQSSVDPAACAACAL</sequence>
<dbReference type="InterPro" id="IPR006980">
    <property type="entry name" value="NH3_CH4_mOase_C"/>
</dbReference>
<reference evidence="2 3" key="1">
    <citation type="submission" date="2019-09" db="EMBL/GenBank/DDBJ databases">
        <authorList>
            <person name="Cremers G."/>
        </authorList>
    </citation>
    <scope>NUCLEOTIDE SEQUENCE [LARGE SCALE GENOMIC DNA]</scope>
    <source>
        <strain evidence="2">4A</strain>
    </source>
</reference>
<dbReference type="AlphaFoldDB" id="A0A5E6MQ31"/>
<keyword evidence="1" id="KW-1133">Transmembrane helix</keyword>